<keyword evidence="1" id="KW-0645">Protease</keyword>
<dbReference type="InterPro" id="IPR000477">
    <property type="entry name" value="RT_dom"/>
</dbReference>
<dbReference type="EMBL" id="CAACVG010007334">
    <property type="protein sequence ID" value="VEN44890.1"/>
    <property type="molecule type" value="Genomic_DNA"/>
</dbReference>
<dbReference type="CDD" id="cd01647">
    <property type="entry name" value="RT_LTR"/>
    <property type="match status" value="1"/>
</dbReference>
<keyword evidence="8" id="KW-0511">Multifunctional enzyme</keyword>
<dbReference type="Pfam" id="PF00078">
    <property type="entry name" value="RVT_1"/>
    <property type="match status" value="1"/>
</dbReference>
<dbReference type="OrthoDB" id="8060624at2759"/>
<evidence type="ECO:0000256" key="6">
    <source>
        <dbReference type="ARBA" id="ARBA00022759"/>
    </source>
</evidence>
<dbReference type="GO" id="GO:0016779">
    <property type="term" value="F:nucleotidyltransferase activity"/>
    <property type="evidence" value="ECO:0007669"/>
    <property type="project" value="UniProtKB-KW"/>
</dbReference>
<feature type="region of interest" description="Disordered" evidence="10">
    <location>
        <begin position="285"/>
        <end position="315"/>
    </location>
</feature>
<feature type="compositionally biased region" description="Low complexity" evidence="10">
    <location>
        <begin position="295"/>
        <end position="315"/>
    </location>
</feature>
<proteinExistence type="predicted"/>
<dbReference type="InterPro" id="IPR041577">
    <property type="entry name" value="RT_RNaseH_2"/>
</dbReference>
<dbReference type="Gene3D" id="4.10.60.10">
    <property type="entry name" value="Zinc finger, CCHC-type"/>
    <property type="match status" value="1"/>
</dbReference>
<evidence type="ECO:0000256" key="1">
    <source>
        <dbReference type="ARBA" id="ARBA00022670"/>
    </source>
</evidence>
<dbReference type="CDD" id="cd00303">
    <property type="entry name" value="retropepsin_like"/>
    <property type="match status" value="1"/>
</dbReference>
<keyword evidence="2" id="KW-0808">Transferase</keyword>
<evidence type="ECO:0000256" key="5">
    <source>
        <dbReference type="ARBA" id="ARBA00022750"/>
    </source>
</evidence>
<dbReference type="GO" id="GO:0071897">
    <property type="term" value="P:DNA biosynthetic process"/>
    <property type="evidence" value="ECO:0007669"/>
    <property type="project" value="UniProtKB-ARBA"/>
</dbReference>
<evidence type="ECO:0000259" key="12">
    <source>
        <dbReference type="PROSITE" id="PS50878"/>
    </source>
</evidence>
<dbReference type="GO" id="GO:0006508">
    <property type="term" value="P:proteolysis"/>
    <property type="evidence" value="ECO:0007669"/>
    <property type="project" value="UniProtKB-KW"/>
</dbReference>
<dbReference type="GO" id="GO:0004820">
    <property type="term" value="F:glycine-tRNA ligase activity"/>
    <property type="evidence" value="ECO:0007669"/>
    <property type="project" value="InterPro"/>
</dbReference>
<keyword evidence="6" id="KW-0378">Hydrolase</keyword>
<dbReference type="PANTHER" id="PTHR37984:SF5">
    <property type="entry name" value="PROTEIN NYNRIN-LIKE"/>
    <property type="match status" value="1"/>
</dbReference>
<dbReference type="SUPFAM" id="SSF56672">
    <property type="entry name" value="DNA/RNA polymerases"/>
    <property type="match status" value="1"/>
</dbReference>
<dbReference type="Gene3D" id="3.30.70.270">
    <property type="match status" value="2"/>
</dbReference>
<evidence type="ECO:0000256" key="8">
    <source>
        <dbReference type="ARBA" id="ARBA00023268"/>
    </source>
</evidence>
<dbReference type="InterPro" id="IPR006194">
    <property type="entry name" value="Gly-tRNA-synth_heterodimer"/>
</dbReference>
<dbReference type="InterPro" id="IPR043502">
    <property type="entry name" value="DNA/RNA_pol_sf"/>
</dbReference>
<organism evidence="13 14">
    <name type="scientific">Callosobruchus maculatus</name>
    <name type="common">Southern cowpea weevil</name>
    <name type="synonym">Pulse bruchid</name>
    <dbReference type="NCBI Taxonomy" id="64391"/>
    <lineage>
        <taxon>Eukaryota</taxon>
        <taxon>Metazoa</taxon>
        <taxon>Ecdysozoa</taxon>
        <taxon>Arthropoda</taxon>
        <taxon>Hexapoda</taxon>
        <taxon>Insecta</taxon>
        <taxon>Pterygota</taxon>
        <taxon>Neoptera</taxon>
        <taxon>Endopterygota</taxon>
        <taxon>Coleoptera</taxon>
        <taxon>Polyphaga</taxon>
        <taxon>Cucujiformia</taxon>
        <taxon>Chrysomeloidea</taxon>
        <taxon>Chrysomelidae</taxon>
        <taxon>Bruchinae</taxon>
        <taxon>Bruchini</taxon>
        <taxon>Callosobruchus</taxon>
    </lineage>
</organism>
<dbReference type="Proteomes" id="UP000410492">
    <property type="component" value="Unassembled WGS sequence"/>
</dbReference>
<keyword evidence="9" id="KW-0862">Zinc</keyword>
<dbReference type="SUPFAM" id="SSF50630">
    <property type="entry name" value="Acid proteases"/>
    <property type="match status" value="1"/>
</dbReference>
<dbReference type="GO" id="GO:0006426">
    <property type="term" value="P:glycyl-tRNA aminoacylation"/>
    <property type="evidence" value="ECO:0007669"/>
    <property type="project" value="InterPro"/>
</dbReference>
<dbReference type="AlphaFoldDB" id="A0A653CCV3"/>
<evidence type="ECO:0000256" key="2">
    <source>
        <dbReference type="ARBA" id="ARBA00022679"/>
    </source>
</evidence>
<dbReference type="SMART" id="SM00343">
    <property type="entry name" value="ZnF_C2HC"/>
    <property type="match status" value="2"/>
</dbReference>
<accession>A0A653CCV3</accession>
<feature type="region of interest" description="Disordered" evidence="10">
    <location>
        <begin position="1"/>
        <end position="27"/>
    </location>
</feature>
<evidence type="ECO:0008006" key="15">
    <source>
        <dbReference type="Google" id="ProtNLM"/>
    </source>
</evidence>
<dbReference type="SUPFAM" id="SSF57756">
    <property type="entry name" value="Retrovirus zinc finger-like domains"/>
    <property type="match status" value="1"/>
</dbReference>
<evidence type="ECO:0000256" key="3">
    <source>
        <dbReference type="ARBA" id="ARBA00022695"/>
    </source>
</evidence>
<evidence type="ECO:0000256" key="4">
    <source>
        <dbReference type="ARBA" id="ARBA00022722"/>
    </source>
</evidence>
<feature type="domain" description="CCHC-type" evidence="11">
    <location>
        <begin position="276"/>
        <end position="291"/>
    </location>
</feature>
<evidence type="ECO:0000256" key="9">
    <source>
        <dbReference type="PROSITE-ProRule" id="PRU00047"/>
    </source>
</evidence>
<feature type="domain" description="CCHC-type" evidence="11">
    <location>
        <begin position="251"/>
        <end position="268"/>
    </location>
</feature>
<dbReference type="InterPro" id="IPR001878">
    <property type="entry name" value="Znf_CCHC"/>
</dbReference>
<sequence>MVDREDFQDATSQGAASQPPASPTSQFTVEDLIQTTVRAMILKDQERARIPSPGFSSPPAPARTPNAEIAALIPEFCGTEDVSQWIKRIDSIRDVYEVPLKTILLLAVSKFTGDAKRWYHSKVDLINMNWDELKVELNRMFYSRTDRISVMRQFEARKWKRGERFTTYFNDKVILGNRLNLPELDLIEYVIDGFNNDVLESQARIKDFTSLNDLVRIMSNISNNDNYNSSKNSSYVKHSPAHRDSHVADIRKCFNCFETGHLADKCPKPKRVKGSCFICGKMDHKAPDCPRKSSRSNVNDSQSSSTPSTSSTISTIDKDNSLIEHSYQFPMTLEFVADENLCSITVNAMLDTGSPISLICEKYLPSCCISPNNLDKQFSGINNSSLNIVGIFKDTVKINESVVPINLYVVSNETMTFPAIIGRDFTSLHDFKITFSDKVLVSKPAATNNDENARFSAFCQQLLAIEYIHSSDVQPNLNVNSNLNIETVTHLEKMVCEEYLNVTKPDEPDVKFEMKICVKNDQPVSCRPRQLSYSLKLELQKIIDKLLKDNIIRESFSPYCSPIVLVSKKNNQGYRLCVDYREINKIIVKDHFPIPLIDDQINLLKNKCIFTKLDLKNGFHQVSMHPDSIQYTSFVTPLGQYEYLKVPFGLCNSPSVFMRFINLIFRNLIKENKIVIYLDDILIASTEFNEHFQILSEVFSLITKNKLELNLQKCSFLQDEIVYLGYLINHYGIRPNPENIDSVMQYPIPNSTKKVQQFIGLASYFRRFIPSFSVIAKPLYDLLKKGKEFEFNESHLNAFNILKTKLCEAPILSIYDPTLETELSSLGFGAILLQRQANKLFQPVFYFSRRTTEVESKYHSYELEMLAIIYAIERFRIYLQGIPFKIVTDCNSVRLALNKRDINRRIN</sequence>
<dbReference type="CDD" id="cd09274">
    <property type="entry name" value="RNase_HI_RT_Ty3"/>
    <property type="match status" value="1"/>
</dbReference>
<dbReference type="InterPro" id="IPR050951">
    <property type="entry name" value="Retrovirus_Pol_polyprotein"/>
</dbReference>
<keyword evidence="6" id="KW-0255">Endonuclease</keyword>
<keyword evidence="14" id="KW-1185">Reference proteome</keyword>
<dbReference type="InterPro" id="IPR021109">
    <property type="entry name" value="Peptidase_aspartic_dom_sf"/>
</dbReference>
<gene>
    <name evidence="13" type="ORF">CALMAC_LOCUS7532</name>
</gene>
<dbReference type="FunFam" id="3.30.70.270:FF:000023">
    <property type="entry name" value="Pol"/>
    <property type="match status" value="1"/>
</dbReference>
<dbReference type="GO" id="GO:0004190">
    <property type="term" value="F:aspartic-type endopeptidase activity"/>
    <property type="evidence" value="ECO:0007669"/>
    <property type="project" value="UniProtKB-KW"/>
</dbReference>
<dbReference type="Gene3D" id="2.40.70.10">
    <property type="entry name" value="Acid Proteases"/>
    <property type="match status" value="1"/>
</dbReference>
<evidence type="ECO:0000313" key="13">
    <source>
        <dbReference type="EMBL" id="VEN44890.1"/>
    </source>
</evidence>
<dbReference type="Pfam" id="PF17919">
    <property type="entry name" value="RT_RNaseH_2"/>
    <property type="match status" value="1"/>
</dbReference>
<keyword evidence="9" id="KW-0863">Zinc-finger</keyword>
<dbReference type="GO" id="GO:0003677">
    <property type="term" value="F:DNA binding"/>
    <property type="evidence" value="ECO:0007669"/>
    <property type="project" value="UniProtKB-KW"/>
</dbReference>
<dbReference type="PANTHER" id="PTHR37984">
    <property type="entry name" value="PROTEIN CBG26694"/>
    <property type="match status" value="1"/>
</dbReference>
<dbReference type="InterPro" id="IPR043128">
    <property type="entry name" value="Rev_trsase/Diguanyl_cyclase"/>
</dbReference>
<keyword evidence="5" id="KW-0064">Aspartyl protease</keyword>
<dbReference type="GO" id="GO:0004519">
    <property type="term" value="F:endonuclease activity"/>
    <property type="evidence" value="ECO:0007669"/>
    <property type="project" value="UniProtKB-KW"/>
</dbReference>
<dbReference type="GO" id="GO:0005737">
    <property type="term" value="C:cytoplasm"/>
    <property type="evidence" value="ECO:0007669"/>
    <property type="project" value="InterPro"/>
</dbReference>
<protein>
    <recommendedName>
        <fullName evidence="15">Reverse transcriptase</fullName>
    </recommendedName>
</protein>
<keyword evidence="3" id="KW-0548">Nucleotidyltransferase</keyword>
<dbReference type="InterPro" id="IPR036875">
    <property type="entry name" value="Znf_CCHC_sf"/>
</dbReference>
<evidence type="ECO:0000256" key="10">
    <source>
        <dbReference type="SAM" id="MobiDB-lite"/>
    </source>
</evidence>
<name>A0A653CCV3_CALMS</name>
<evidence type="ECO:0000313" key="14">
    <source>
        <dbReference type="Proteomes" id="UP000410492"/>
    </source>
</evidence>
<dbReference type="PROSITE" id="PS50158">
    <property type="entry name" value="ZF_CCHC"/>
    <property type="match status" value="2"/>
</dbReference>
<dbReference type="GO" id="GO:0005524">
    <property type="term" value="F:ATP binding"/>
    <property type="evidence" value="ECO:0007669"/>
    <property type="project" value="InterPro"/>
</dbReference>
<dbReference type="GO" id="GO:0008270">
    <property type="term" value="F:zinc ion binding"/>
    <property type="evidence" value="ECO:0007669"/>
    <property type="project" value="UniProtKB-KW"/>
</dbReference>
<feature type="domain" description="Reverse transcriptase" evidence="12">
    <location>
        <begin position="547"/>
        <end position="728"/>
    </location>
</feature>
<dbReference type="PROSITE" id="PS50861">
    <property type="entry name" value="AA_TRNA_LIGASE_II_GLYAB"/>
    <property type="match status" value="1"/>
</dbReference>
<keyword evidence="4" id="KW-0540">Nuclease</keyword>
<dbReference type="Gene3D" id="3.10.10.10">
    <property type="entry name" value="HIV Type 1 Reverse Transcriptase, subunit A, domain 1"/>
    <property type="match status" value="1"/>
</dbReference>
<evidence type="ECO:0000259" key="11">
    <source>
        <dbReference type="PROSITE" id="PS50158"/>
    </source>
</evidence>
<dbReference type="PROSITE" id="PS50878">
    <property type="entry name" value="RT_POL"/>
    <property type="match status" value="1"/>
</dbReference>
<dbReference type="Pfam" id="PF00098">
    <property type="entry name" value="zf-CCHC"/>
    <property type="match status" value="2"/>
</dbReference>
<keyword evidence="9" id="KW-0479">Metal-binding</keyword>
<reference evidence="13 14" key="1">
    <citation type="submission" date="2019-01" db="EMBL/GenBank/DDBJ databases">
        <authorList>
            <person name="Sayadi A."/>
        </authorList>
    </citation>
    <scope>NUCLEOTIDE SEQUENCE [LARGE SCALE GENOMIC DNA]</scope>
</reference>
<evidence type="ECO:0000256" key="7">
    <source>
        <dbReference type="ARBA" id="ARBA00023125"/>
    </source>
</evidence>
<keyword evidence="7" id="KW-0238">DNA-binding</keyword>